<evidence type="ECO:0000313" key="3">
    <source>
        <dbReference type="Proteomes" id="UP001295444"/>
    </source>
</evidence>
<dbReference type="InterPro" id="IPR000305">
    <property type="entry name" value="GIY-YIG_endonuc"/>
</dbReference>
<reference evidence="2" key="1">
    <citation type="submission" date="2022-03" db="EMBL/GenBank/DDBJ databases">
        <authorList>
            <person name="Alioto T."/>
            <person name="Alioto T."/>
            <person name="Gomez Garrido J."/>
        </authorList>
    </citation>
    <scope>NUCLEOTIDE SEQUENCE</scope>
</reference>
<dbReference type="Pfam" id="PF26215">
    <property type="entry name" value="HTH_animal"/>
    <property type="match status" value="1"/>
</dbReference>
<dbReference type="PANTHER" id="PTHR21301">
    <property type="entry name" value="REVERSE TRANSCRIPTASE"/>
    <property type="match status" value="1"/>
</dbReference>
<dbReference type="Proteomes" id="UP001295444">
    <property type="component" value="Chromosome 07"/>
</dbReference>
<dbReference type="PROSITE" id="PS50164">
    <property type="entry name" value="GIY_YIG"/>
    <property type="match status" value="1"/>
</dbReference>
<keyword evidence="3" id="KW-1185">Reference proteome</keyword>
<proteinExistence type="predicted"/>
<name>A0AAD1SRY6_PELCU</name>
<dbReference type="PANTHER" id="PTHR21301:SF12">
    <property type="match status" value="1"/>
</dbReference>
<dbReference type="InterPro" id="IPR058912">
    <property type="entry name" value="HTH_animal"/>
</dbReference>
<accession>A0AAD1SRY6</accession>
<dbReference type="EMBL" id="OW240918">
    <property type="protein sequence ID" value="CAH2306489.1"/>
    <property type="molecule type" value="Genomic_DNA"/>
</dbReference>
<protein>
    <recommendedName>
        <fullName evidence="1">GIY-YIG domain-containing protein</fullName>
    </recommendedName>
</protein>
<feature type="domain" description="GIY-YIG" evidence="1">
    <location>
        <begin position="425"/>
        <end position="525"/>
    </location>
</feature>
<evidence type="ECO:0000313" key="2">
    <source>
        <dbReference type="EMBL" id="CAH2306489.1"/>
    </source>
</evidence>
<dbReference type="AlphaFoldDB" id="A0AAD1SRY6"/>
<gene>
    <name evidence="2" type="ORF">PECUL_23A044503</name>
</gene>
<evidence type="ECO:0000259" key="1">
    <source>
        <dbReference type="PROSITE" id="PS50164"/>
    </source>
</evidence>
<sequence length="534" mass="61982">MTTTYYLQEAAHILGDRKTYSVLKYDPTSQFNTELQVILNGAKERNIISQRNYEFLYQKNPTIPIFYFLPKTHKRLPNPPGRPIISGINSLTANLSAYVDSRLQKYARGAPSYVKDTKSFLQEMENIEWDQEYSWATLDVTSLYTVISHRLGLEAVDYFMEQDVELPEDMRDFIFSSDYVNFLNDNEYNLVFTPIWNKDEINFLDLCLSHDSSHIKSKCFFKPTDGNGFVHRRSGHYEPWLRGIAKSQFTRLRRNCSDKQDFFAQSLHVKRKLTDRGYNGKRLEREIRRIGDIERKTFLENKSYTSGTGDSFRSAFTTHYNIDYNKIKRSLQSSWPILLQDPILGTHLPDNPLVIYKRNKNLKDMLAPSYAIKPPSGPTSASSGSFRGCGTCKACTTVSIKNTHSFFSSTTGESFTLRDSINCHTDFVVYLLQCPCGMQYVGRTKRILKVRLLEHLNNIRKRLTTHSVPTHCISCPLFSFKDFRCWGIERVHPFWRGGNRVQRLAQRETFWIHKLQTLSPKGLNIDIDLICFLD</sequence>
<organism evidence="2 3">
    <name type="scientific">Pelobates cultripes</name>
    <name type="common">Western spadefoot toad</name>
    <dbReference type="NCBI Taxonomy" id="61616"/>
    <lineage>
        <taxon>Eukaryota</taxon>
        <taxon>Metazoa</taxon>
        <taxon>Chordata</taxon>
        <taxon>Craniata</taxon>
        <taxon>Vertebrata</taxon>
        <taxon>Euteleostomi</taxon>
        <taxon>Amphibia</taxon>
        <taxon>Batrachia</taxon>
        <taxon>Anura</taxon>
        <taxon>Pelobatoidea</taxon>
        <taxon>Pelobatidae</taxon>
        <taxon>Pelobates</taxon>
    </lineage>
</organism>
<dbReference type="CDD" id="cd10442">
    <property type="entry name" value="GIY-YIG_PLEs"/>
    <property type="match status" value="1"/>
</dbReference>